<dbReference type="GO" id="GO:0005840">
    <property type="term" value="C:ribosome"/>
    <property type="evidence" value="ECO:0007669"/>
    <property type="project" value="UniProtKB-KW"/>
</dbReference>
<keyword evidence="2" id="KW-0689">Ribosomal protein</keyword>
<reference evidence="2" key="1">
    <citation type="submission" date="2019-11" db="EMBL/GenBank/DDBJ databases">
        <title>Characterization of Clostridium perfringens isolates from swine manure treated agricultural soils.</title>
        <authorList>
            <person name="Wushke S.T."/>
        </authorList>
    </citation>
    <scope>NUCLEOTIDE SEQUENCE</scope>
    <source>
        <strain evidence="2">X62</strain>
    </source>
</reference>
<gene>
    <name evidence="2" type="ORF">GNF83_18900</name>
</gene>
<feature type="region of interest" description="Disordered" evidence="1">
    <location>
        <begin position="13"/>
        <end position="33"/>
    </location>
</feature>
<name>A0AAW9KJ04_CLOPF</name>
<dbReference type="AlphaFoldDB" id="A0AAW9KJ04"/>
<organism evidence="2 3">
    <name type="scientific">Clostridium perfringens</name>
    <dbReference type="NCBI Taxonomy" id="1502"/>
    <lineage>
        <taxon>Bacteria</taxon>
        <taxon>Bacillati</taxon>
        <taxon>Bacillota</taxon>
        <taxon>Clostridia</taxon>
        <taxon>Eubacteriales</taxon>
        <taxon>Clostridiaceae</taxon>
        <taxon>Clostridium</taxon>
    </lineage>
</organism>
<dbReference type="SUPFAM" id="SSF52161">
    <property type="entry name" value="Ribosomal protein L13"/>
    <property type="match status" value="1"/>
</dbReference>
<protein>
    <submittedName>
        <fullName evidence="2">50S ribosomal protein L13</fullName>
    </submittedName>
</protein>
<dbReference type="InterPro" id="IPR036899">
    <property type="entry name" value="Ribosomal_uL13_sf"/>
</dbReference>
<feature type="non-terminal residue" evidence="2">
    <location>
        <position position="1"/>
    </location>
</feature>
<proteinExistence type="predicted"/>
<evidence type="ECO:0000256" key="1">
    <source>
        <dbReference type="SAM" id="MobiDB-lite"/>
    </source>
</evidence>
<accession>A0AAW9KJ04</accession>
<evidence type="ECO:0000313" key="2">
    <source>
        <dbReference type="EMBL" id="MDZ7543203.1"/>
    </source>
</evidence>
<dbReference type="GO" id="GO:0006412">
    <property type="term" value="P:translation"/>
    <property type="evidence" value="ECO:0007669"/>
    <property type="project" value="InterPro"/>
</dbReference>
<dbReference type="GO" id="GO:0003735">
    <property type="term" value="F:structural constituent of ribosome"/>
    <property type="evidence" value="ECO:0007669"/>
    <property type="project" value="InterPro"/>
</dbReference>
<dbReference type="EMBL" id="WNUR01000934">
    <property type="protein sequence ID" value="MDZ7543203.1"/>
    <property type="molecule type" value="Genomic_DNA"/>
</dbReference>
<keyword evidence="2" id="KW-0687">Ribonucleoprotein</keyword>
<evidence type="ECO:0000313" key="3">
    <source>
        <dbReference type="Proteomes" id="UP001288944"/>
    </source>
</evidence>
<comment type="caution">
    <text evidence="2">The sequence shown here is derived from an EMBL/GenBank/DDBJ whole genome shotgun (WGS) entry which is preliminary data.</text>
</comment>
<sequence length="33" mass="3739">TRMGNKMKLRVKAYAGSAHPHQAQNPEVYELRG</sequence>
<dbReference type="Proteomes" id="UP001288944">
    <property type="component" value="Unassembled WGS sequence"/>
</dbReference>